<feature type="domain" description="Glycosyl transferase family 1" evidence="1">
    <location>
        <begin position="18"/>
        <end position="95"/>
    </location>
</feature>
<dbReference type="Gene3D" id="3.40.50.2000">
    <property type="entry name" value="Glycogen Phosphorylase B"/>
    <property type="match status" value="2"/>
</dbReference>
<protein>
    <recommendedName>
        <fullName evidence="1">Glycosyl transferase family 1 domain-containing protein</fullName>
    </recommendedName>
</protein>
<accession>A0A257T901</accession>
<dbReference type="GO" id="GO:0016757">
    <property type="term" value="F:glycosyltransferase activity"/>
    <property type="evidence" value="ECO:0007669"/>
    <property type="project" value="InterPro"/>
</dbReference>
<reference evidence="2 3" key="1">
    <citation type="submission" date="2017-03" db="EMBL/GenBank/DDBJ databases">
        <title>Lifting the veil on microbial sulfur biogeochemistry in mining wastewaters.</title>
        <authorList>
            <person name="Kantor R.S."/>
            <person name="Colenbrander Nelson T."/>
            <person name="Marshall S."/>
            <person name="Bennett D."/>
            <person name="Apte S."/>
            <person name="Camacho D."/>
            <person name="Thomas B.C."/>
            <person name="Warren L.A."/>
            <person name="Banfield J.F."/>
        </authorList>
    </citation>
    <scope>NUCLEOTIDE SEQUENCE [LARGE SCALE GENOMIC DNA]</scope>
    <source>
        <strain evidence="2">21-59-9</strain>
    </source>
</reference>
<dbReference type="InterPro" id="IPR001296">
    <property type="entry name" value="Glyco_trans_1"/>
</dbReference>
<dbReference type="EMBL" id="NCBC01000090">
    <property type="protein sequence ID" value="OYV81904.1"/>
    <property type="molecule type" value="Genomic_DNA"/>
</dbReference>
<comment type="caution">
    <text evidence="2">The sequence shown here is derived from an EMBL/GenBank/DDBJ whole genome shotgun (WGS) entry which is preliminary data.</text>
</comment>
<dbReference type="Proteomes" id="UP000216779">
    <property type="component" value="Unassembled WGS sequence"/>
</dbReference>
<name>A0A257T901_9PROT</name>
<sequence>MPRSLPLFYSTTTVRRPLLFHSSVNPEPFGRVIVEGMLARRPVVASVAGGVLEIIEDGDTGLLYPPGDGSALRAQIDRLQNDPALCERLGVSGYKKALKYFSRPAMINDVNSVITEVCPPRRRAVTED</sequence>
<dbReference type="SUPFAM" id="SSF53756">
    <property type="entry name" value="UDP-Glycosyltransferase/glycogen phosphorylase"/>
    <property type="match status" value="1"/>
</dbReference>
<proteinExistence type="predicted"/>
<evidence type="ECO:0000313" key="3">
    <source>
        <dbReference type="Proteomes" id="UP000216779"/>
    </source>
</evidence>
<dbReference type="PANTHER" id="PTHR12526">
    <property type="entry name" value="GLYCOSYLTRANSFERASE"/>
    <property type="match status" value="1"/>
</dbReference>
<dbReference type="PANTHER" id="PTHR12526:SF635">
    <property type="entry name" value="GLYCOSYL TRANSFERASE GROUP 1"/>
    <property type="match status" value="1"/>
</dbReference>
<dbReference type="Pfam" id="PF00534">
    <property type="entry name" value="Glycos_transf_1"/>
    <property type="match status" value="1"/>
</dbReference>
<evidence type="ECO:0000313" key="2">
    <source>
        <dbReference type="EMBL" id="OYV81904.1"/>
    </source>
</evidence>
<dbReference type="AlphaFoldDB" id="A0A257T901"/>
<evidence type="ECO:0000259" key="1">
    <source>
        <dbReference type="Pfam" id="PF00534"/>
    </source>
</evidence>
<gene>
    <name evidence="2" type="ORF">B7Z70_04035</name>
</gene>
<organism evidence="2 3">
    <name type="scientific">Acidithiobacillus ferrivorans</name>
    <dbReference type="NCBI Taxonomy" id="160808"/>
    <lineage>
        <taxon>Bacteria</taxon>
        <taxon>Pseudomonadati</taxon>
        <taxon>Pseudomonadota</taxon>
        <taxon>Acidithiobacillia</taxon>
        <taxon>Acidithiobacillales</taxon>
        <taxon>Acidithiobacillaceae</taxon>
        <taxon>Acidithiobacillus</taxon>
    </lineage>
</organism>